<dbReference type="RefSeq" id="WP_339967209.1">
    <property type="nucleotide sequence ID" value="NZ_JBBHJY010000005.1"/>
</dbReference>
<organism evidence="2 3">
    <name type="scientific">Novosphingobium aquae</name>
    <dbReference type="NCBI Taxonomy" id="3133435"/>
    <lineage>
        <taxon>Bacteria</taxon>
        <taxon>Pseudomonadati</taxon>
        <taxon>Pseudomonadota</taxon>
        <taxon>Alphaproteobacteria</taxon>
        <taxon>Sphingomonadales</taxon>
        <taxon>Sphingomonadaceae</taxon>
        <taxon>Novosphingobium</taxon>
    </lineage>
</organism>
<evidence type="ECO:0000313" key="3">
    <source>
        <dbReference type="Proteomes" id="UP001379235"/>
    </source>
</evidence>
<protein>
    <submittedName>
        <fullName evidence="2">Uncharacterized protein</fullName>
    </submittedName>
</protein>
<accession>A0ABU8S9Q0</accession>
<proteinExistence type="predicted"/>
<evidence type="ECO:0000313" key="2">
    <source>
        <dbReference type="EMBL" id="MEJ6010520.1"/>
    </source>
</evidence>
<keyword evidence="3" id="KW-1185">Reference proteome</keyword>
<sequence length="65" mass="7285">MLDAAKARGLRSGENPDARRGNRALLLPRRKKDEQNHQATMPFAQVPDFMIKLRQLLALSARASS</sequence>
<name>A0ABU8S9Q0_9SPHN</name>
<reference evidence="2 3" key="1">
    <citation type="submission" date="2024-03" db="EMBL/GenBank/DDBJ databases">
        <authorList>
            <person name="Jo J.-H."/>
        </authorList>
    </citation>
    <scope>NUCLEOTIDE SEQUENCE [LARGE SCALE GENOMIC DNA]</scope>
    <source>
        <strain evidence="2 3">AS3R-12</strain>
    </source>
</reference>
<dbReference type="EMBL" id="JBBHJY010000005">
    <property type="protein sequence ID" value="MEJ6010520.1"/>
    <property type="molecule type" value="Genomic_DNA"/>
</dbReference>
<feature type="region of interest" description="Disordered" evidence="1">
    <location>
        <begin position="1"/>
        <end position="41"/>
    </location>
</feature>
<evidence type="ECO:0000256" key="1">
    <source>
        <dbReference type="SAM" id="MobiDB-lite"/>
    </source>
</evidence>
<dbReference type="Proteomes" id="UP001379235">
    <property type="component" value="Unassembled WGS sequence"/>
</dbReference>
<gene>
    <name evidence="2" type="ORF">WG900_11400</name>
</gene>
<comment type="caution">
    <text evidence="2">The sequence shown here is derived from an EMBL/GenBank/DDBJ whole genome shotgun (WGS) entry which is preliminary data.</text>
</comment>